<dbReference type="PANTHER" id="PTHR30462:SF3">
    <property type="entry name" value="INTERMEMBRANE TRANSPORT PROTEIN PQIA"/>
    <property type="match status" value="1"/>
</dbReference>
<dbReference type="InterPro" id="IPR051800">
    <property type="entry name" value="PqiA-PqiB_transport"/>
</dbReference>
<keyword evidence="3" id="KW-0997">Cell inner membrane</keyword>
<keyword evidence="4 7" id="KW-0812">Transmembrane</keyword>
<evidence type="ECO:0000313" key="8">
    <source>
        <dbReference type="EMBL" id="WGH77697.1"/>
    </source>
</evidence>
<keyword evidence="2" id="KW-1003">Cell membrane</keyword>
<evidence type="ECO:0000256" key="5">
    <source>
        <dbReference type="ARBA" id="ARBA00022989"/>
    </source>
</evidence>
<feature type="transmembrane region" description="Helical" evidence="7">
    <location>
        <begin position="150"/>
        <end position="171"/>
    </location>
</feature>
<gene>
    <name evidence="8" type="ORF">P8627_11705</name>
</gene>
<feature type="transmembrane region" description="Helical" evidence="7">
    <location>
        <begin position="96"/>
        <end position="129"/>
    </location>
</feature>
<dbReference type="PANTHER" id="PTHR30462">
    <property type="entry name" value="INTERMEMBRANE TRANSPORT PROTEIN PQIB-RELATED"/>
    <property type="match status" value="1"/>
</dbReference>
<keyword evidence="6 7" id="KW-0472">Membrane</keyword>
<keyword evidence="5 7" id="KW-1133">Transmembrane helix</keyword>
<evidence type="ECO:0000313" key="9">
    <source>
        <dbReference type="Proteomes" id="UP001243420"/>
    </source>
</evidence>
<dbReference type="InterPro" id="IPR007498">
    <property type="entry name" value="PqiA-like"/>
</dbReference>
<dbReference type="RefSeq" id="WP_279964289.1">
    <property type="nucleotide sequence ID" value="NZ_CP122537.1"/>
</dbReference>
<organism evidence="8 9">
    <name type="scientific">Jannaschia ovalis</name>
    <dbReference type="NCBI Taxonomy" id="3038773"/>
    <lineage>
        <taxon>Bacteria</taxon>
        <taxon>Pseudomonadati</taxon>
        <taxon>Pseudomonadota</taxon>
        <taxon>Alphaproteobacteria</taxon>
        <taxon>Rhodobacterales</taxon>
        <taxon>Roseobacteraceae</taxon>
        <taxon>Jannaschia</taxon>
    </lineage>
</organism>
<proteinExistence type="predicted"/>
<evidence type="ECO:0000256" key="6">
    <source>
        <dbReference type="ARBA" id="ARBA00023136"/>
    </source>
</evidence>
<feature type="transmembrane region" description="Helical" evidence="7">
    <location>
        <begin position="177"/>
        <end position="198"/>
    </location>
</feature>
<feature type="transmembrane region" description="Helical" evidence="7">
    <location>
        <begin position="56"/>
        <end position="76"/>
    </location>
</feature>
<name>A0ABY8L8L1_9RHOB</name>
<evidence type="ECO:0000256" key="2">
    <source>
        <dbReference type="ARBA" id="ARBA00022475"/>
    </source>
</evidence>
<evidence type="ECO:0000256" key="1">
    <source>
        <dbReference type="ARBA" id="ARBA00004533"/>
    </source>
</evidence>
<sequence>MVGAGSGTEKLKAWTARDAGLVGCRHCTRVSPIGTETCPRCGGGLTSRDPTSLQRVWAWAVVGLLFYIPANLYPMLITSTLGRPQEATIVGGVIELAQYGAWGVAAIVFFASVMIPVGKFIAIGYLAWIVRKPHGHSPKQLLHLFEVVEWIGRWSMIDVFVVAILVALVQFDLLATINPGIAAVCFALSVVFTMLSALSFDSRALWDQIETLADE</sequence>
<evidence type="ECO:0000256" key="4">
    <source>
        <dbReference type="ARBA" id="ARBA00022692"/>
    </source>
</evidence>
<keyword evidence="9" id="KW-1185">Reference proteome</keyword>
<dbReference type="Pfam" id="PF04403">
    <property type="entry name" value="PqiA"/>
    <property type="match status" value="1"/>
</dbReference>
<evidence type="ECO:0000256" key="3">
    <source>
        <dbReference type="ARBA" id="ARBA00022519"/>
    </source>
</evidence>
<dbReference type="EMBL" id="CP122537">
    <property type="protein sequence ID" value="WGH77697.1"/>
    <property type="molecule type" value="Genomic_DNA"/>
</dbReference>
<reference evidence="8 9" key="1">
    <citation type="submission" date="2023-04" db="EMBL/GenBank/DDBJ databases">
        <title>Jannaschia ovalis sp. nov., a marine bacterium isolated from sea tidal flat.</title>
        <authorList>
            <person name="Kwon D.Y."/>
            <person name="Kim J.-J."/>
        </authorList>
    </citation>
    <scope>NUCLEOTIDE SEQUENCE [LARGE SCALE GENOMIC DNA]</scope>
    <source>
        <strain evidence="8 9">GRR-S6-38</strain>
    </source>
</reference>
<evidence type="ECO:0000256" key="7">
    <source>
        <dbReference type="SAM" id="Phobius"/>
    </source>
</evidence>
<comment type="subcellular location">
    <subcellularLocation>
        <location evidence="1">Cell inner membrane</location>
    </subcellularLocation>
</comment>
<accession>A0ABY8L8L1</accession>
<protein>
    <submittedName>
        <fullName evidence="8">Paraquat-inducible protein A</fullName>
    </submittedName>
</protein>
<dbReference type="Proteomes" id="UP001243420">
    <property type="component" value="Chromosome"/>
</dbReference>